<dbReference type="Pfam" id="PF00172">
    <property type="entry name" value="Zn_clus"/>
    <property type="match status" value="1"/>
</dbReference>
<gene>
    <name evidence="4" type="ORF">AAE3_LOCUS11051</name>
</gene>
<dbReference type="PROSITE" id="PS50048">
    <property type="entry name" value="ZN2_CY6_FUNGAL_2"/>
    <property type="match status" value="1"/>
</dbReference>
<keyword evidence="2" id="KW-0472">Membrane</keyword>
<evidence type="ECO:0000313" key="5">
    <source>
        <dbReference type="Proteomes" id="UP000467700"/>
    </source>
</evidence>
<accession>A0A8S0XYQ4</accession>
<evidence type="ECO:0000256" key="2">
    <source>
        <dbReference type="SAM" id="Phobius"/>
    </source>
</evidence>
<dbReference type="SMART" id="SM00066">
    <property type="entry name" value="GAL4"/>
    <property type="match status" value="1"/>
</dbReference>
<evidence type="ECO:0000256" key="1">
    <source>
        <dbReference type="SAM" id="MobiDB-lite"/>
    </source>
</evidence>
<dbReference type="OrthoDB" id="2123952at2759"/>
<feature type="region of interest" description="Disordered" evidence="1">
    <location>
        <begin position="244"/>
        <end position="333"/>
    </location>
</feature>
<keyword evidence="2" id="KW-1133">Transmembrane helix</keyword>
<protein>
    <recommendedName>
        <fullName evidence="3">Zn(2)-C6 fungal-type domain-containing protein</fullName>
    </recommendedName>
</protein>
<feature type="compositionally biased region" description="Low complexity" evidence="1">
    <location>
        <begin position="416"/>
        <end position="425"/>
    </location>
</feature>
<dbReference type="GO" id="GO:0008270">
    <property type="term" value="F:zinc ion binding"/>
    <property type="evidence" value="ECO:0007669"/>
    <property type="project" value="InterPro"/>
</dbReference>
<proteinExistence type="predicted"/>
<evidence type="ECO:0000313" key="4">
    <source>
        <dbReference type="EMBL" id="CAA7268831.1"/>
    </source>
</evidence>
<organism evidence="4 5">
    <name type="scientific">Cyclocybe aegerita</name>
    <name type="common">Black poplar mushroom</name>
    <name type="synonym">Agrocybe aegerita</name>
    <dbReference type="NCBI Taxonomy" id="1973307"/>
    <lineage>
        <taxon>Eukaryota</taxon>
        <taxon>Fungi</taxon>
        <taxon>Dikarya</taxon>
        <taxon>Basidiomycota</taxon>
        <taxon>Agaricomycotina</taxon>
        <taxon>Agaricomycetes</taxon>
        <taxon>Agaricomycetidae</taxon>
        <taxon>Agaricales</taxon>
        <taxon>Agaricineae</taxon>
        <taxon>Bolbitiaceae</taxon>
        <taxon>Cyclocybe</taxon>
    </lineage>
</organism>
<dbReference type="Proteomes" id="UP000467700">
    <property type="component" value="Unassembled WGS sequence"/>
</dbReference>
<feature type="transmembrane region" description="Helical" evidence="2">
    <location>
        <begin position="76"/>
        <end position="97"/>
    </location>
</feature>
<dbReference type="CDD" id="cd00067">
    <property type="entry name" value="GAL4"/>
    <property type="match status" value="1"/>
</dbReference>
<dbReference type="EMBL" id="CACVBS010000070">
    <property type="protein sequence ID" value="CAA7268831.1"/>
    <property type="molecule type" value="Genomic_DNA"/>
</dbReference>
<dbReference type="InterPro" id="IPR036864">
    <property type="entry name" value="Zn2-C6_fun-type_DNA-bd_sf"/>
</dbReference>
<dbReference type="Gene3D" id="4.10.240.10">
    <property type="entry name" value="Zn(2)-C6 fungal-type DNA-binding domain"/>
    <property type="match status" value="1"/>
</dbReference>
<dbReference type="GO" id="GO:0000981">
    <property type="term" value="F:DNA-binding transcription factor activity, RNA polymerase II-specific"/>
    <property type="evidence" value="ECO:0007669"/>
    <property type="project" value="InterPro"/>
</dbReference>
<keyword evidence="2" id="KW-0812">Transmembrane</keyword>
<feature type="region of interest" description="Disordered" evidence="1">
    <location>
        <begin position="370"/>
        <end position="511"/>
    </location>
</feature>
<sequence length="511" mass="56853">MDRVRYDRLLTSETYTWNSLFDDLSLLFLSCCLVSCTKYNNYPITYHQQSLIVHGVKYGGSQGVPPDANSVAFPRISALLCLLSPSLFALTFIYTALISRAPHDPMFNFTDPSAHQHPLFPSQPLVPPVSYHQQDYNSSYTSAEPHLRQPRLVSISRTLQARGHPRHDVDTHNTDQGMHHHDGHHVSHDSWNSFSDSSSFVQSYQRHAPDASHLRATNVSYHTPPPSVPLQPAFSNLNELSPFVTTISPTNTPTPPPEFSSRTPLPAMSGSLSEQSDSDFWPRSQTPAASGISRVSPAVPERAASDPPKPRRARRERPRIALAPDQPPTTQGKVRARVYVACVQCRTRKIRCDGAKPVCHNCGLRSNGCDGCNYDPAPKRRGPDKIPGGRQRRDPMNEIDGLPRRRRRRTTRESDSSTSESNVTTLRHLQADGIADSRPHSSCSTPFKRDSSSDISSTTSEFMSASDYSRSPYNAIGRHPSLTQPSDLPPPSDLFDPRKPATVGSYDYHWA</sequence>
<dbReference type="InterPro" id="IPR001138">
    <property type="entry name" value="Zn2Cys6_DnaBD"/>
</dbReference>
<reference evidence="4 5" key="1">
    <citation type="submission" date="2020-01" db="EMBL/GenBank/DDBJ databases">
        <authorList>
            <person name="Gupta K D."/>
        </authorList>
    </citation>
    <scope>NUCLEOTIDE SEQUENCE [LARGE SCALE GENOMIC DNA]</scope>
</reference>
<keyword evidence="5" id="KW-1185">Reference proteome</keyword>
<dbReference type="AlphaFoldDB" id="A0A8S0XYQ4"/>
<comment type="caution">
    <text evidence="4">The sequence shown here is derived from an EMBL/GenBank/DDBJ whole genome shotgun (WGS) entry which is preliminary data.</text>
</comment>
<dbReference type="PROSITE" id="PS00463">
    <property type="entry name" value="ZN2_CY6_FUNGAL_1"/>
    <property type="match status" value="1"/>
</dbReference>
<evidence type="ECO:0000259" key="3">
    <source>
        <dbReference type="PROSITE" id="PS50048"/>
    </source>
</evidence>
<feature type="domain" description="Zn(2)-C6 fungal-type" evidence="3">
    <location>
        <begin position="341"/>
        <end position="374"/>
    </location>
</feature>
<feature type="region of interest" description="Disordered" evidence="1">
    <location>
        <begin position="160"/>
        <end position="190"/>
    </location>
</feature>
<feature type="compositionally biased region" description="Basic and acidic residues" evidence="1">
    <location>
        <begin position="166"/>
        <end position="188"/>
    </location>
</feature>
<dbReference type="SUPFAM" id="SSF57701">
    <property type="entry name" value="Zn2/Cys6 DNA-binding domain"/>
    <property type="match status" value="1"/>
</dbReference>
<name>A0A8S0XYQ4_CYCAE</name>
<feature type="compositionally biased region" description="Polar residues" evidence="1">
    <location>
        <begin position="461"/>
        <end position="472"/>
    </location>
</feature>